<gene>
    <name evidence="1" type="ORF">V1525DRAFT_414617</name>
</gene>
<name>A0ACC3SRH8_LIPKO</name>
<proteinExistence type="predicted"/>
<protein>
    <submittedName>
        <fullName evidence="1">Uncharacterized protein</fullName>
    </submittedName>
</protein>
<dbReference type="Proteomes" id="UP001433508">
    <property type="component" value="Unassembled WGS sequence"/>
</dbReference>
<reference evidence="2" key="1">
    <citation type="journal article" date="2024" name="Front. Bioeng. Biotechnol.">
        <title>Genome-scale model development and genomic sequencing of the oleaginous clade Lipomyces.</title>
        <authorList>
            <person name="Czajka J.J."/>
            <person name="Han Y."/>
            <person name="Kim J."/>
            <person name="Mondo S.J."/>
            <person name="Hofstad B.A."/>
            <person name="Robles A."/>
            <person name="Haridas S."/>
            <person name="Riley R."/>
            <person name="LaButti K."/>
            <person name="Pangilinan J."/>
            <person name="Andreopoulos W."/>
            <person name="Lipzen A."/>
            <person name="Yan J."/>
            <person name="Wang M."/>
            <person name="Ng V."/>
            <person name="Grigoriev I.V."/>
            <person name="Spatafora J.W."/>
            <person name="Magnuson J.K."/>
            <person name="Baker S.E."/>
            <person name="Pomraning K.R."/>
        </authorList>
    </citation>
    <scope>NUCLEOTIDE SEQUENCE [LARGE SCALE GENOMIC DNA]</scope>
    <source>
        <strain evidence="2">CBS 7786</strain>
    </source>
</reference>
<evidence type="ECO:0000313" key="2">
    <source>
        <dbReference type="Proteomes" id="UP001433508"/>
    </source>
</evidence>
<comment type="caution">
    <text evidence="1">The sequence shown here is derived from an EMBL/GenBank/DDBJ whole genome shotgun (WGS) entry which is preliminary data.</text>
</comment>
<sequence>MDDHSNDDLYPAESSACQVSRASLIRNDIWDYVYDADDDDDQESPAYVPYHHGSVGKASVPRNLLEADLLAPDEEDICDENVQGIDDTDNNLDEGVDLSDLIDIDIGNSSSSSSSCEQTSRSPIYPVVSSAMLYANMAGNNKVPNVAAKEDDDQRDNADANEQTRAKDQLVERKVDKENSSVKSWNAGDDGAAVSPTYQPTTERLDQLSADVTHGVKDAAASAQSYSPVCAHHDAADESLSDSPSVPLLDDISEDFQPPSSEFLQYDDLPSSTDAIIAYYFNGSDSSDSDELIDVFRTSSSLSPSPLLSPPASPPHFDQIPPFLPETLSAEDQEPPRDQHEEVSMRVPEVLLTPTGAGQARQGTGSTTTRVSSVRSVSSGSSHTSYENAATYQSVIQGFQPLAHGQTSLNYETLATSADVLHVERTRPSSRRRVFSTISTNQIPERLGHNPINSDDDKDHACAKGTATNLSEEQTPTATKPHLTESLSPDNETIVSTRLSASSSPTTSDEEKENRSPVILLSGDISMGSSTFGSLRNRRIRPGGGGAIGPTSPFAAVTLKSVGPHSHERNSLSSPAARPGEVKNKESAYMSAIRRASDHWRQQLIDGSLSRILQHAKGTISVTTHSDRIHDLRVWLSEYIDVVTGLSSALVIVGAILVGVLSFVDDTGRDLFGVRTRIYECALQSTVYRDVHECLVLRRLPSIFPLFGITVSSPVLHWFILLDLYVWSVLAFCATAPILIVVSGLALLSVGYGALAVLILSERFLRWILGMTKRLMLEQIAAAGTIADIIDGTDQKLFGDL</sequence>
<dbReference type="EMBL" id="MU971538">
    <property type="protein sequence ID" value="KAK9233976.1"/>
    <property type="molecule type" value="Genomic_DNA"/>
</dbReference>
<accession>A0ACC3SRH8</accession>
<evidence type="ECO:0000313" key="1">
    <source>
        <dbReference type="EMBL" id="KAK9233976.1"/>
    </source>
</evidence>
<organism evidence="1 2">
    <name type="scientific">Lipomyces kononenkoae</name>
    <name type="common">Yeast</name>
    <dbReference type="NCBI Taxonomy" id="34357"/>
    <lineage>
        <taxon>Eukaryota</taxon>
        <taxon>Fungi</taxon>
        <taxon>Dikarya</taxon>
        <taxon>Ascomycota</taxon>
        <taxon>Saccharomycotina</taxon>
        <taxon>Lipomycetes</taxon>
        <taxon>Lipomycetales</taxon>
        <taxon>Lipomycetaceae</taxon>
        <taxon>Lipomyces</taxon>
    </lineage>
</organism>
<keyword evidence="2" id="KW-1185">Reference proteome</keyword>